<dbReference type="OrthoDB" id="680659at2"/>
<dbReference type="EMBL" id="QLLL01000009">
    <property type="protein sequence ID" value="RAI99742.1"/>
    <property type="molecule type" value="Genomic_DNA"/>
</dbReference>
<keyword evidence="2" id="KW-1185">Reference proteome</keyword>
<accession>A0A327Q904</accession>
<evidence type="ECO:0000313" key="2">
    <source>
        <dbReference type="Proteomes" id="UP000249547"/>
    </source>
</evidence>
<reference evidence="1 2" key="1">
    <citation type="submission" date="2018-06" db="EMBL/GenBank/DDBJ databases">
        <title>Genomic Encyclopedia of Archaeal and Bacterial Type Strains, Phase II (KMG-II): from individual species to whole genera.</title>
        <authorList>
            <person name="Goeker M."/>
        </authorList>
    </citation>
    <scope>NUCLEOTIDE SEQUENCE [LARGE SCALE GENOMIC DNA]</scope>
    <source>
        <strain evidence="1 2">DSM 23857</strain>
    </source>
</reference>
<evidence type="ECO:0000313" key="1">
    <source>
        <dbReference type="EMBL" id="RAI99742.1"/>
    </source>
</evidence>
<dbReference type="RefSeq" id="WP_148707414.1">
    <property type="nucleotide sequence ID" value="NZ_QLLL01000009.1"/>
</dbReference>
<proteinExistence type="predicted"/>
<dbReference type="Proteomes" id="UP000249547">
    <property type="component" value="Unassembled WGS sequence"/>
</dbReference>
<protein>
    <submittedName>
        <fullName evidence="1">Uncharacterized protein</fullName>
    </submittedName>
</protein>
<comment type="caution">
    <text evidence="1">The sequence shown here is derived from an EMBL/GenBank/DDBJ whole genome shotgun (WGS) entry which is preliminary data.</text>
</comment>
<organism evidence="1 2">
    <name type="scientific">Chitinophaga skermanii</name>
    <dbReference type="NCBI Taxonomy" id="331697"/>
    <lineage>
        <taxon>Bacteria</taxon>
        <taxon>Pseudomonadati</taxon>
        <taxon>Bacteroidota</taxon>
        <taxon>Chitinophagia</taxon>
        <taxon>Chitinophagales</taxon>
        <taxon>Chitinophagaceae</taxon>
        <taxon>Chitinophaga</taxon>
    </lineage>
</organism>
<gene>
    <name evidence="1" type="ORF">LX64_04294</name>
</gene>
<name>A0A327Q904_9BACT</name>
<sequence length="142" mass="15819">MLELLKNSYLCYTMKSIIHITKSLSLSCLLAGILILTGFKAQANESVLPDDNKDKIAKKVDDRLFMPKTNLSMDAGFKTSGMINSAFKLSSTYAPEPQVTTPAFKKGNFTFVLPANFQMQQTAPVDIQKYHKVQISIPLRRG</sequence>
<dbReference type="AlphaFoldDB" id="A0A327Q904"/>